<organism evidence="1 2">
    <name type="scientific">Cichlidogyrus casuarinus</name>
    <dbReference type="NCBI Taxonomy" id="1844966"/>
    <lineage>
        <taxon>Eukaryota</taxon>
        <taxon>Metazoa</taxon>
        <taxon>Spiralia</taxon>
        <taxon>Lophotrochozoa</taxon>
        <taxon>Platyhelminthes</taxon>
        <taxon>Monogenea</taxon>
        <taxon>Monopisthocotylea</taxon>
        <taxon>Dactylogyridea</taxon>
        <taxon>Ancyrocephalidae</taxon>
        <taxon>Cichlidogyrus</taxon>
    </lineage>
</organism>
<keyword evidence="2" id="KW-1185">Reference proteome</keyword>
<reference evidence="1 2" key="1">
    <citation type="submission" date="2024-11" db="EMBL/GenBank/DDBJ databases">
        <title>Adaptive evolution of stress response genes in parasites aligns with host niche diversity.</title>
        <authorList>
            <person name="Hahn C."/>
            <person name="Resl P."/>
        </authorList>
    </citation>
    <scope>NUCLEOTIDE SEQUENCE [LARGE SCALE GENOMIC DNA]</scope>
    <source>
        <strain evidence="1">EGGRZ-B1_66</strain>
        <tissue evidence="1">Body</tissue>
    </source>
</reference>
<evidence type="ECO:0000313" key="2">
    <source>
        <dbReference type="Proteomes" id="UP001626550"/>
    </source>
</evidence>
<dbReference type="EMBL" id="JBJKFK010002642">
    <property type="protein sequence ID" value="KAL3310803.1"/>
    <property type="molecule type" value="Genomic_DNA"/>
</dbReference>
<name>A0ABD2PUS3_9PLAT</name>
<sequence length="62" mass="7167">KFEALRASEELKSDFKSFSVNTELPHDPAYQMCKHEDELALRQMLVRHAKSGLALKALNLFY</sequence>
<accession>A0ABD2PUS3</accession>
<protein>
    <submittedName>
        <fullName evidence="1">Uncharacterized protein</fullName>
    </submittedName>
</protein>
<evidence type="ECO:0000313" key="1">
    <source>
        <dbReference type="EMBL" id="KAL3310803.1"/>
    </source>
</evidence>
<dbReference type="AlphaFoldDB" id="A0ABD2PUS3"/>
<gene>
    <name evidence="1" type="ORF">Ciccas_010623</name>
</gene>
<comment type="caution">
    <text evidence="1">The sequence shown here is derived from an EMBL/GenBank/DDBJ whole genome shotgun (WGS) entry which is preliminary data.</text>
</comment>
<feature type="non-terminal residue" evidence="1">
    <location>
        <position position="1"/>
    </location>
</feature>
<proteinExistence type="predicted"/>
<dbReference type="Proteomes" id="UP001626550">
    <property type="component" value="Unassembled WGS sequence"/>
</dbReference>